<keyword evidence="6" id="KW-1185">Reference proteome</keyword>
<comment type="similarity">
    <text evidence="1">Belongs to the hemerythrin family.</text>
</comment>
<dbReference type="EMBL" id="BRYB01003416">
    <property type="protein sequence ID" value="GMI36241.1"/>
    <property type="molecule type" value="Genomic_DNA"/>
</dbReference>
<dbReference type="SUPFAM" id="SSF47188">
    <property type="entry name" value="Hemerythrin-like"/>
    <property type="match status" value="1"/>
</dbReference>
<accession>A0ABQ6MZT0</accession>
<dbReference type="Gene3D" id="1.20.120.50">
    <property type="entry name" value="Hemerythrin-like"/>
    <property type="match status" value="1"/>
</dbReference>
<evidence type="ECO:0000313" key="5">
    <source>
        <dbReference type="EMBL" id="GMI36241.1"/>
    </source>
</evidence>
<dbReference type="Pfam" id="PF01814">
    <property type="entry name" value="Hemerythrin"/>
    <property type="match status" value="1"/>
</dbReference>
<feature type="domain" description="Hemerythrin-like" evidence="4">
    <location>
        <begin position="188"/>
        <end position="302"/>
    </location>
</feature>
<protein>
    <recommendedName>
        <fullName evidence="4">Hemerythrin-like domain-containing protein</fullName>
    </recommendedName>
</protein>
<dbReference type="InterPro" id="IPR012312">
    <property type="entry name" value="Hemerythrin-like"/>
</dbReference>
<evidence type="ECO:0000259" key="4">
    <source>
        <dbReference type="Pfam" id="PF01814"/>
    </source>
</evidence>
<evidence type="ECO:0000256" key="2">
    <source>
        <dbReference type="ARBA" id="ARBA00022723"/>
    </source>
</evidence>
<dbReference type="InterPro" id="IPR035938">
    <property type="entry name" value="Hemerythrin-like_sf"/>
</dbReference>
<name>A0ABQ6MZT0_9STRA</name>
<sequence>MERWAGSALGSSVHFLMVCVDPDPERTCSTFIKTYGLEKTIVGFCKDRSHFPSFPAQLGCQGLVIFDASGRIALGCSPALNRVGVSAFKKVDALAVTLAEDAGMDEDDLEPDMSGRGRLYESAQELQEELYEATVAEQNRARAARTKRAAPAPSESVCKVAPADRYKAQEAKAQQPEKRLGAVPSVGHKEMDHEHEECAEAFERLRKERSTNALRDLIKLLADHFKHEEDLMEASSFGAGSPAGLSPVISHKTDHVRILEVANKYLEAALDAAMESQDGVGPFVGEDCARSIAGLFETHATEFDSRYEGHLAA</sequence>
<evidence type="ECO:0000313" key="6">
    <source>
        <dbReference type="Proteomes" id="UP001165060"/>
    </source>
</evidence>
<evidence type="ECO:0000256" key="3">
    <source>
        <dbReference type="ARBA" id="ARBA00023004"/>
    </source>
</evidence>
<dbReference type="Proteomes" id="UP001165060">
    <property type="component" value="Unassembled WGS sequence"/>
</dbReference>
<reference evidence="5 6" key="1">
    <citation type="journal article" date="2023" name="Commun. Biol.">
        <title>Genome analysis of Parmales, the sister group of diatoms, reveals the evolutionary specialization of diatoms from phago-mixotrophs to photoautotrophs.</title>
        <authorList>
            <person name="Ban H."/>
            <person name="Sato S."/>
            <person name="Yoshikawa S."/>
            <person name="Yamada K."/>
            <person name="Nakamura Y."/>
            <person name="Ichinomiya M."/>
            <person name="Sato N."/>
            <person name="Blanc-Mathieu R."/>
            <person name="Endo H."/>
            <person name="Kuwata A."/>
            <person name="Ogata H."/>
        </authorList>
    </citation>
    <scope>NUCLEOTIDE SEQUENCE [LARGE SCALE GENOMIC DNA]</scope>
</reference>
<keyword evidence="3" id="KW-0408">Iron</keyword>
<gene>
    <name evidence="5" type="ORF">TeGR_g6409</name>
</gene>
<organism evidence="5 6">
    <name type="scientific">Tetraparma gracilis</name>
    <dbReference type="NCBI Taxonomy" id="2962635"/>
    <lineage>
        <taxon>Eukaryota</taxon>
        <taxon>Sar</taxon>
        <taxon>Stramenopiles</taxon>
        <taxon>Ochrophyta</taxon>
        <taxon>Bolidophyceae</taxon>
        <taxon>Parmales</taxon>
        <taxon>Triparmaceae</taxon>
        <taxon>Tetraparma</taxon>
    </lineage>
</organism>
<evidence type="ECO:0000256" key="1">
    <source>
        <dbReference type="ARBA" id="ARBA00010587"/>
    </source>
</evidence>
<comment type="caution">
    <text evidence="5">The sequence shown here is derived from an EMBL/GenBank/DDBJ whole genome shotgun (WGS) entry which is preliminary data.</text>
</comment>
<proteinExistence type="inferred from homology"/>
<keyword evidence="2" id="KW-0479">Metal-binding</keyword>